<dbReference type="InterPro" id="IPR008030">
    <property type="entry name" value="NmrA-like"/>
</dbReference>
<name>A0A2L2SR58_9HYPO</name>
<organism evidence="4 5">
    <name type="scientific">Fusarium venenatum</name>
    <dbReference type="NCBI Taxonomy" id="56646"/>
    <lineage>
        <taxon>Eukaryota</taxon>
        <taxon>Fungi</taxon>
        <taxon>Dikarya</taxon>
        <taxon>Ascomycota</taxon>
        <taxon>Pezizomycotina</taxon>
        <taxon>Sordariomycetes</taxon>
        <taxon>Hypocreomycetidae</taxon>
        <taxon>Hypocreales</taxon>
        <taxon>Nectriaceae</taxon>
        <taxon>Fusarium</taxon>
    </lineage>
</organism>
<dbReference type="Pfam" id="PF05368">
    <property type="entry name" value="NmrA"/>
    <property type="match status" value="1"/>
</dbReference>
<reference evidence="5" key="1">
    <citation type="submission" date="2014-10" db="EMBL/GenBank/DDBJ databases">
        <authorList>
            <person name="King R."/>
        </authorList>
    </citation>
    <scope>NUCLEOTIDE SEQUENCE [LARGE SCALE GENOMIC DNA]</scope>
    <source>
        <strain evidence="5">A3/5</strain>
    </source>
</reference>
<evidence type="ECO:0000313" key="4">
    <source>
        <dbReference type="EMBL" id="CEI41028.1"/>
    </source>
</evidence>
<dbReference type="PANTHER" id="PTHR42748">
    <property type="entry name" value="NITROGEN METABOLITE REPRESSION PROTEIN NMRA FAMILY MEMBER"/>
    <property type="match status" value="1"/>
</dbReference>
<dbReference type="Gene3D" id="3.40.50.720">
    <property type="entry name" value="NAD(P)-binding Rossmann-like Domain"/>
    <property type="match status" value="1"/>
</dbReference>
<comment type="similarity">
    <text evidence="1">Belongs to the NmrA-type oxidoreductase family.</text>
</comment>
<feature type="domain" description="NmrA-like" evidence="3">
    <location>
        <begin position="2"/>
        <end position="302"/>
    </location>
</feature>
<keyword evidence="5" id="KW-1185">Reference proteome</keyword>
<dbReference type="STRING" id="56646.A0A2L2SR58"/>
<dbReference type="EMBL" id="LN649232">
    <property type="protein sequence ID" value="CEI41028.1"/>
    <property type="molecule type" value="Genomic_DNA"/>
</dbReference>
<dbReference type="Gene3D" id="3.90.25.10">
    <property type="entry name" value="UDP-galactose 4-epimerase, domain 1"/>
    <property type="match status" value="1"/>
</dbReference>
<dbReference type="PANTHER" id="PTHR42748:SF11">
    <property type="entry name" value="NMRA-LIKE DOMAIN-CONTAINING PROTEIN"/>
    <property type="match status" value="1"/>
</dbReference>
<dbReference type="SUPFAM" id="SSF51735">
    <property type="entry name" value="NAD(P)-binding Rossmann-fold domains"/>
    <property type="match status" value="1"/>
</dbReference>
<evidence type="ECO:0000256" key="1">
    <source>
        <dbReference type="ARBA" id="ARBA00006328"/>
    </source>
</evidence>
<dbReference type="InterPro" id="IPR051164">
    <property type="entry name" value="NmrA-like_oxidored"/>
</dbReference>
<dbReference type="KEGG" id="fvn:FVRRES_13387"/>
<evidence type="ECO:0000259" key="3">
    <source>
        <dbReference type="Pfam" id="PF05368"/>
    </source>
</evidence>
<dbReference type="AlphaFoldDB" id="A0A2L2SR58"/>
<evidence type="ECO:0000313" key="5">
    <source>
        <dbReference type="Proteomes" id="UP000245910"/>
    </source>
</evidence>
<dbReference type="OrthoDB" id="300709at2759"/>
<dbReference type="CDD" id="cd05251">
    <property type="entry name" value="NmrA_like_SDR_a"/>
    <property type="match status" value="1"/>
</dbReference>
<dbReference type="GO" id="GO:0005634">
    <property type="term" value="C:nucleus"/>
    <property type="evidence" value="ECO:0007669"/>
    <property type="project" value="TreeGrafter"/>
</dbReference>
<keyword evidence="2" id="KW-0521">NADP</keyword>
<sequence>MSKVLAVTGATGKQGGGLINYVLNDPELSKQYTIRAIARDVDSEKSKDLKARGVEVVQGDLTDQASMKKALTGAHYFFLVTAAFWTATDLKPEYDIIKKIADTAVEAGIEYIIFSSLPSCSDISGGKYTKIHPFDAKAEGEKYIRTLPIKKAFVRLAFFFENLVQIPFWQPQKDAEGNWVLALQLSPKTRIPWVDNGSNVGSFVGAILAEPEKYDGVGFNAAVGYYTMEDIVAIESQATGKKITYKQIPPEEFADKLPVFKEVFVEAFHSGDEFGYFGPGEKKSVAWAAERARGKLVTAEEFFKANPLKLE</sequence>
<accession>A0A2L2SR58</accession>
<evidence type="ECO:0000256" key="2">
    <source>
        <dbReference type="ARBA" id="ARBA00022857"/>
    </source>
</evidence>
<dbReference type="GeneID" id="37265017"/>
<dbReference type="RefSeq" id="XP_025583085.1">
    <property type="nucleotide sequence ID" value="XM_025728749.2"/>
</dbReference>
<proteinExistence type="inferred from homology"/>
<dbReference type="Proteomes" id="UP000245910">
    <property type="component" value="Chromosome IIII"/>
</dbReference>
<protein>
    <recommendedName>
        <fullName evidence="3">NmrA-like domain-containing protein</fullName>
    </recommendedName>
</protein>
<dbReference type="InterPro" id="IPR036291">
    <property type="entry name" value="NAD(P)-bd_dom_sf"/>
</dbReference>